<evidence type="ECO:0000256" key="1">
    <source>
        <dbReference type="SAM" id="Phobius"/>
    </source>
</evidence>
<dbReference type="Proteomes" id="UP000619376">
    <property type="component" value="Unassembled WGS sequence"/>
</dbReference>
<name>A0ABQ3JGA9_9DEIO</name>
<organism evidence="3 4">
    <name type="scientific">Deinococcus metalli</name>
    <dbReference type="NCBI Taxonomy" id="1141878"/>
    <lineage>
        <taxon>Bacteria</taxon>
        <taxon>Thermotogati</taxon>
        <taxon>Deinococcota</taxon>
        <taxon>Deinococci</taxon>
        <taxon>Deinococcales</taxon>
        <taxon>Deinococcaceae</taxon>
        <taxon>Deinococcus</taxon>
    </lineage>
</organism>
<comment type="caution">
    <text evidence="3">The sequence shown here is derived from an EMBL/GenBank/DDBJ whole genome shotgun (WGS) entry which is preliminary data.</text>
</comment>
<keyword evidence="4" id="KW-1185">Reference proteome</keyword>
<dbReference type="Gene3D" id="3.30.70.100">
    <property type="match status" value="1"/>
</dbReference>
<feature type="transmembrane region" description="Helical" evidence="1">
    <location>
        <begin position="160"/>
        <end position="179"/>
    </location>
</feature>
<gene>
    <name evidence="3" type="ORF">GCM10017781_00720</name>
</gene>
<dbReference type="PANTHER" id="PTHR40057:SF1">
    <property type="entry name" value="SLR1162 PROTEIN"/>
    <property type="match status" value="1"/>
</dbReference>
<dbReference type="GO" id="GO:0004497">
    <property type="term" value="F:monooxygenase activity"/>
    <property type="evidence" value="ECO:0007669"/>
    <property type="project" value="UniProtKB-KW"/>
</dbReference>
<dbReference type="Pfam" id="PF03992">
    <property type="entry name" value="ABM"/>
    <property type="match status" value="1"/>
</dbReference>
<feature type="domain" description="ABM" evidence="2">
    <location>
        <begin position="15"/>
        <end position="84"/>
    </location>
</feature>
<accession>A0ABQ3JGA9</accession>
<sequence length="189" mass="20682">MLPGVTLPSSPPVDPVTLVVRRRIRPGHEGAYEAALQRLGELLSRVPGFRGTGVLRPGDGSREYTVVARFDSLGSAAAWELSPERALWLDTIAALVDDQLSFERQPGLDFWFTPPAAPLLRQPPRWKMAALTLLVLYPVSVGVSLLLLPLVSAWPLPLRALAQMLLVVPAMTYVFMPLATRAAGRWLTP</sequence>
<reference evidence="4" key="1">
    <citation type="journal article" date="2019" name="Int. J. Syst. Evol. Microbiol.">
        <title>The Global Catalogue of Microorganisms (GCM) 10K type strain sequencing project: providing services to taxonomists for standard genome sequencing and annotation.</title>
        <authorList>
            <consortium name="The Broad Institute Genomics Platform"/>
            <consortium name="The Broad Institute Genome Sequencing Center for Infectious Disease"/>
            <person name="Wu L."/>
            <person name="Ma J."/>
        </authorList>
    </citation>
    <scope>NUCLEOTIDE SEQUENCE [LARGE SCALE GENOMIC DNA]</scope>
    <source>
        <strain evidence="4">CGMCC 1.18437</strain>
    </source>
</reference>
<evidence type="ECO:0000313" key="3">
    <source>
        <dbReference type="EMBL" id="GHF28630.1"/>
    </source>
</evidence>
<keyword evidence="3" id="KW-0503">Monooxygenase</keyword>
<dbReference type="InterPro" id="IPR007138">
    <property type="entry name" value="ABM_dom"/>
</dbReference>
<dbReference type="InterPro" id="IPR038762">
    <property type="entry name" value="ABM_predict"/>
</dbReference>
<evidence type="ECO:0000259" key="2">
    <source>
        <dbReference type="Pfam" id="PF03992"/>
    </source>
</evidence>
<dbReference type="EMBL" id="BNAJ01000001">
    <property type="protein sequence ID" value="GHF28630.1"/>
    <property type="molecule type" value="Genomic_DNA"/>
</dbReference>
<evidence type="ECO:0000313" key="4">
    <source>
        <dbReference type="Proteomes" id="UP000619376"/>
    </source>
</evidence>
<keyword evidence="1" id="KW-0472">Membrane</keyword>
<proteinExistence type="predicted"/>
<dbReference type="InterPro" id="IPR011008">
    <property type="entry name" value="Dimeric_a/b-barrel"/>
</dbReference>
<keyword evidence="1" id="KW-0812">Transmembrane</keyword>
<dbReference type="SUPFAM" id="SSF54909">
    <property type="entry name" value="Dimeric alpha+beta barrel"/>
    <property type="match status" value="1"/>
</dbReference>
<dbReference type="PANTHER" id="PTHR40057">
    <property type="entry name" value="SLR1162 PROTEIN"/>
    <property type="match status" value="1"/>
</dbReference>
<keyword evidence="3" id="KW-0560">Oxidoreductase</keyword>
<feature type="transmembrane region" description="Helical" evidence="1">
    <location>
        <begin position="129"/>
        <end position="154"/>
    </location>
</feature>
<protein>
    <submittedName>
        <fullName evidence="3">Antibiotic biosynthesis monooxygenase</fullName>
    </submittedName>
</protein>
<keyword evidence="1" id="KW-1133">Transmembrane helix</keyword>